<dbReference type="AlphaFoldDB" id="V5TT15"/>
<dbReference type="KEGG" id="hhn:HISP_16255"/>
<name>V5TT15_HALHI</name>
<evidence type="ECO:0000313" key="1">
    <source>
        <dbReference type="EMBL" id="AHB67845.1"/>
    </source>
</evidence>
<evidence type="ECO:0000313" key="2">
    <source>
        <dbReference type="Proteomes" id="UP000018572"/>
    </source>
</evidence>
<reference evidence="1 2" key="1">
    <citation type="journal article" date="2014" name="Genome Announc.">
        <title>Complete Genome Sequence of the Extremely Halophilic Archaeon Haloarcula hispanica Strain N601.</title>
        <authorList>
            <person name="Ding J.Y."/>
            <person name="Chiang P.W."/>
            <person name="Hong M.J."/>
            <person name="Dyall-Smith M."/>
            <person name="Tang S.L."/>
        </authorList>
    </citation>
    <scope>NUCLEOTIDE SEQUENCE [LARGE SCALE GENOMIC DNA]</scope>
    <source>
        <strain evidence="1 2">N601</strain>
    </source>
</reference>
<accession>V5TT15</accession>
<keyword evidence="2" id="KW-1185">Reference proteome</keyword>
<organism evidence="1 2">
    <name type="scientific">Haloarcula hispanica N601</name>
    <dbReference type="NCBI Taxonomy" id="1417673"/>
    <lineage>
        <taxon>Archaea</taxon>
        <taxon>Methanobacteriati</taxon>
        <taxon>Methanobacteriota</taxon>
        <taxon>Stenosarchaea group</taxon>
        <taxon>Halobacteria</taxon>
        <taxon>Halobacteriales</taxon>
        <taxon>Haloarculaceae</taxon>
        <taxon>Haloarcula</taxon>
    </lineage>
</organism>
<proteinExistence type="predicted"/>
<dbReference type="EMBL" id="CP006885">
    <property type="protein sequence ID" value="AHB67845.1"/>
    <property type="molecule type" value="Genomic_DNA"/>
</dbReference>
<sequence>MEIHQHLREGLFGGPMEWVVAVGFAEDRAGDLTEVRL</sequence>
<gene>
    <name evidence="1" type="ORF">HISP_16255</name>
</gene>
<dbReference type="Proteomes" id="UP000018572">
    <property type="component" value="Chromosome 2"/>
</dbReference>
<protein>
    <submittedName>
        <fullName evidence="1">Uncharacterized protein</fullName>
    </submittedName>
</protein>
<dbReference type="HOGENOM" id="CLU_3338309_0_0_2"/>